<evidence type="ECO:0000313" key="7">
    <source>
        <dbReference type="EMBL" id="KAL1600396.1"/>
    </source>
</evidence>
<keyword evidence="8" id="KW-1185">Reference proteome</keyword>
<feature type="compositionally biased region" description="Polar residues" evidence="5">
    <location>
        <begin position="109"/>
        <end position="152"/>
    </location>
</feature>
<feature type="compositionally biased region" description="Pro residues" evidence="5">
    <location>
        <begin position="876"/>
        <end position="888"/>
    </location>
</feature>
<name>A0ABR3R7J3_9PLEO</name>
<feature type="compositionally biased region" description="Low complexity" evidence="5">
    <location>
        <begin position="609"/>
        <end position="628"/>
    </location>
</feature>
<feature type="compositionally biased region" description="Basic and acidic residues" evidence="5">
    <location>
        <begin position="997"/>
        <end position="1007"/>
    </location>
</feature>
<dbReference type="SMART" id="SM00356">
    <property type="entry name" value="ZnF_C3H1"/>
    <property type="match status" value="1"/>
</dbReference>
<feature type="region of interest" description="Disordered" evidence="5">
    <location>
        <begin position="692"/>
        <end position="715"/>
    </location>
</feature>
<dbReference type="PROSITE" id="PS50103">
    <property type="entry name" value="ZF_C3H1"/>
    <property type="match status" value="1"/>
</dbReference>
<evidence type="ECO:0000256" key="1">
    <source>
        <dbReference type="ARBA" id="ARBA00022723"/>
    </source>
</evidence>
<dbReference type="Proteomes" id="UP001521785">
    <property type="component" value="Unassembled WGS sequence"/>
</dbReference>
<feature type="compositionally biased region" description="Pro residues" evidence="5">
    <location>
        <begin position="950"/>
        <end position="970"/>
    </location>
</feature>
<protein>
    <recommendedName>
        <fullName evidence="6">C3H1-type domain-containing protein</fullName>
    </recommendedName>
</protein>
<reference evidence="7 8" key="1">
    <citation type="submission" date="2024-02" db="EMBL/GenBank/DDBJ databases">
        <title>De novo assembly and annotation of 12 fungi associated with fruit tree decline syndrome in Ontario, Canada.</title>
        <authorList>
            <person name="Sulman M."/>
            <person name="Ellouze W."/>
            <person name="Ilyukhin E."/>
        </authorList>
    </citation>
    <scope>NUCLEOTIDE SEQUENCE [LARGE SCALE GENOMIC DNA]</scope>
    <source>
        <strain evidence="7 8">M42-189</strain>
    </source>
</reference>
<evidence type="ECO:0000256" key="2">
    <source>
        <dbReference type="ARBA" id="ARBA00022771"/>
    </source>
</evidence>
<dbReference type="InterPro" id="IPR036855">
    <property type="entry name" value="Znf_CCCH_sf"/>
</dbReference>
<comment type="caution">
    <text evidence="7">The sequence shown here is derived from an EMBL/GenBank/DDBJ whole genome shotgun (WGS) entry which is preliminary data.</text>
</comment>
<feature type="compositionally biased region" description="Polar residues" evidence="5">
    <location>
        <begin position="978"/>
        <end position="990"/>
    </location>
</feature>
<feature type="compositionally biased region" description="Polar residues" evidence="5">
    <location>
        <begin position="570"/>
        <end position="581"/>
    </location>
</feature>
<feature type="region of interest" description="Disordered" evidence="5">
    <location>
        <begin position="246"/>
        <end position="313"/>
    </location>
</feature>
<feature type="domain" description="C3H1-type" evidence="6">
    <location>
        <begin position="1018"/>
        <end position="1045"/>
    </location>
</feature>
<feature type="compositionally biased region" description="Acidic residues" evidence="5">
    <location>
        <begin position="280"/>
        <end position="301"/>
    </location>
</feature>
<dbReference type="Pfam" id="PF00642">
    <property type="entry name" value="zf-CCCH"/>
    <property type="match status" value="1"/>
</dbReference>
<dbReference type="SUPFAM" id="SSF90229">
    <property type="entry name" value="CCCH zinc finger"/>
    <property type="match status" value="1"/>
</dbReference>
<gene>
    <name evidence="7" type="ORF">SLS60_006781</name>
</gene>
<feature type="region of interest" description="Disordered" evidence="5">
    <location>
        <begin position="68"/>
        <end position="161"/>
    </location>
</feature>
<feature type="region of interest" description="Disordered" evidence="5">
    <location>
        <begin position="857"/>
        <end position="893"/>
    </location>
</feature>
<feature type="region of interest" description="Disordered" evidence="5">
    <location>
        <begin position="790"/>
        <end position="823"/>
    </location>
</feature>
<feature type="zinc finger region" description="C3H1-type" evidence="4">
    <location>
        <begin position="1018"/>
        <end position="1045"/>
    </location>
</feature>
<evidence type="ECO:0000256" key="5">
    <source>
        <dbReference type="SAM" id="MobiDB-lite"/>
    </source>
</evidence>
<keyword evidence="3 4" id="KW-0862">Zinc</keyword>
<keyword evidence="2 4" id="KW-0863">Zinc-finger</keyword>
<sequence>MAPAHVPGEQLPLQGQNMYSNSPYQTIYSVDQYDAPSWNSQLQHAALVPDNPPAQTWHHNTYPTQPYSQISSPYVNQGQSSRTASPYQYGQFGNHAAPPNYGHAANVDPSLSNAMRQQPQSPYQLSAQNTPPQGRPTTVTPQSLQHGLQAQAQDPRVTPSYQVPKPTAETFVQRPVHQPFVQPIAVPEYEIPKGKTSGSFYVFDQAALIKATKSVALNKFVTLGTEPFHLPTNRTALPIYTPRQSVKDLKKAGAGSKKLAKKAPTRQLSAGRVLKREVSDSESYDDSSDDDSDYSDEEEEPSPLPATKPEEPQGAFRYDIIKASWYPHRSQPSSERIKTSLKQLWEIFNTIQSRWRSDSKTLKEAEDQKKTGELPVLKRRVAEQRDLLQSALKSSLELTHPDVLYHLGQVKGFLYLCYQFLANRVKVLDYDGDLPSAILEMLSRCSGTTTTEMLEETKVSKALNVLKKKVNDRHKILIQKIEDGAAAGSKKAKVGSPPEMDVTAEAKPVKRPAPQLASRTSSEGPSKKVKPTDGDKKPATAMGTSKVVPATQQKRPGEKPAPAPVRTQGIKITNKPSSLFASLNAAGKKPTGASASASTTKPAVKSSLSASTTKRPAAASAAKPAFSFKDTMAELLKPKEEKSAAPSKTEKQLPPETPEEKAKRLRKESRRHLRVKFRPGDALVSIKYFHHDPEEETGHDENFVRDAGDIGGEGRMFKQHKEMDDEDDEEEKEMEYFPWKEPSLVDFSVVSEEERKRNYAPYGGGELQPTCPERDANVAHEKTTLEIFYSRPADIPTSPREPLLQQMQSSETPVTTFGSPPDLVMNRLPESATSVTAAPPVPPIDISNLTNIVQQLTGQSNSSQAGYPPVQAPSASAPPAPPAPPAAPAAPAATPDISSILSLLGQGQNQNPMLAPMAVPPAAPAAPPSMDFAQILAMAQQFAQPGNAAFPPPPAGLPNWPGYPPIPQPQQPDMASMYATQDTQQHSQHGSGSGKRQRPDDGAESHGRDKRGKHERGPYKVIPCKFYELGKCNKGAKCTFIHPQQ</sequence>
<keyword evidence="1 4" id="KW-0479">Metal-binding</keyword>
<organism evidence="7 8">
    <name type="scientific">Paraconiothyrium brasiliense</name>
    <dbReference type="NCBI Taxonomy" id="300254"/>
    <lineage>
        <taxon>Eukaryota</taxon>
        <taxon>Fungi</taxon>
        <taxon>Dikarya</taxon>
        <taxon>Ascomycota</taxon>
        <taxon>Pezizomycotina</taxon>
        <taxon>Dothideomycetes</taxon>
        <taxon>Pleosporomycetidae</taxon>
        <taxon>Pleosporales</taxon>
        <taxon>Massarineae</taxon>
        <taxon>Didymosphaeriaceae</taxon>
        <taxon>Paraconiothyrium</taxon>
    </lineage>
</organism>
<feature type="compositionally biased region" description="Polar residues" evidence="5">
    <location>
        <begin position="68"/>
        <end position="88"/>
    </location>
</feature>
<evidence type="ECO:0000259" key="6">
    <source>
        <dbReference type="PROSITE" id="PS50103"/>
    </source>
</evidence>
<evidence type="ECO:0000256" key="4">
    <source>
        <dbReference type="PROSITE-ProRule" id="PRU00723"/>
    </source>
</evidence>
<evidence type="ECO:0000256" key="3">
    <source>
        <dbReference type="ARBA" id="ARBA00022833"/>
    </source>
</evidence>
<feature type="compositionally biased region" description="Basic and acidic residues" evidence="5">
    <location>
        <begin position="636"/>
        <end position="662"/>
    </location>
</feature>
<proteinExistence type="predicted"/>
<feature type="compositionally biased region" description="Polar residues" evidence="5">
    <location>
        <begin position="805"/>
        <end position="818"/>
    </location>
</feature>
<feature type="region of interest" description="Disordered" evidence="5">
    <location>
        <begin position="487"/>
        <end position="676"/>
    </location>
</feature>
<feature type="compositionally biased region" description="Basic and acidic residues" evidence="5">
    <location>
        <begin position="699"/>
        <end position="708"/>
    </location>
</feature>
<feature type="compositionally biased region" description="Basic residues" evidence="5">
    <location>
        <begin position="663"/>
        <end position="676"/>
    </location>
</feature>
<accession>A0ABR3R7J3</accession>
<dbReference type="InterPro" id="IPR000571">
    <property type="entry name" value="Znf_CCCH"/>
</dbReference>
<feature type="region of interest" description="Disordered" evidence="5">
    <location>
        <begin position="945"/>
        <end position="1018"/>
    </location>
</feature>
<evidence type="ECO:0000313" key="8">
    <source>
        <dbReference type="Proteomes" id="UP001521785"/>
    </source>
</evidence>
<dbReference type="EMBL" id="JAKJXO020000009">
    <property type="protein sequence ID" value="KAL1600396.1"/>
    <property type="molecule type" value="Genomic_DNA"/>
</dbReference>